<dbReference type="RefSeq" id="WP_188329406.1">
    <property type="nucleotide sequence ID" value="NZ_CP059491.1"/>
</dbReference>
<name>A0A7D7LWJ7_9ACTN</name>
<gene>
    <name evidence="2" type="ORF">H1R19_03295</name>
</gene>
<evidence type="ECO:0000313" key="2">
    <source>
        <dbReference type="EMBL" id="QMT02215.1"/>
    </source>
</evidence>
<sequence length="261" mass="28019">MTTTERNYAPLYAAVGAGDYAFTQVTEKLTELRERTEAAAETAQSRLEARYSETKTLLNELPETAQSRIGEAKTRIESLSEEVPGDLEELRGKLTADELKRLADPYVEKAYGFYTSLAERGEATLDRLRTKPVVQENLTRAEKVYNDAVDLTEDALGVVSTQTRLVGDRAAKLAGRVSEEVEDVAVAIEEAGGVVKEQANDAAKELDGAAGTVEAKGRAAKASPANKVAEAKTTPVPPVKKTTAKKAPAKKAPAKKPTTAK</sequence>
<evidence type="ECO:0000256" key="1">
    <source>
        <dbReference type="SAM" id="MobiDB-lite"/>
    </source>
</evidence>
<feature type="compositionally biased region" description="Basic residues" evidence="1">
    <location>
        <begin position="242"/>
        <end position="254"/>
    </location>
</feature>
<dbReference type="Gene3D" id="1.20.120.20">
    <property type="entry name" value="Apolipoprotein"/>
    <property type="match status" value="1"/>
</dbReference>
<dbReference type="AlphaFoldDB" id="A0A7D7LWJ7"/>
<dbReference type="SUPFAM" id="SSF58113">
    <property type="entry name" value="Apolipoprotein A-I"/>
    <property type="match status" value="1"/>
</dbReference>
<dbReference type="KEGG" id="gji:H1R19_03295"/>
<feature type="region of interest" description="Disordered" evidence="1">
    <location>
        <begin position="206"/>
        <end position="261"/>
    </location>
</feature>
<protein>
    <submittedName>
        <fullName evidence="2">Heparin-binding hemagglutinin</fullName>
    </submittedName>
</protein>
<proteinExistence type="predicted"/>
<accession>A0A7D7LWJ7</accession>
<evidence type="ECO:0000313" key="3">
    <source>
        <dbReference type="Proteomes" id="UP000515663"/>
    </source>
</evidence>
<organism evidence="2 3">
    <name type="scientific">Gordonia jinghuaiqii</name>
    <dbReference type="NCBI Taxonomy" id="2758710"/>
    <lineage>
        <taxon>Bacteria</taxon>
        <taxon>Bacillati</taxon>
        <taxon>Actinomycetota</taxon>
        <taxon>Actinomycetes</taxon>
        <taxon>Mycobacteriales</taxon>
        <taxon>Gordoniaceae</taxon>
        <taxon>Gordonia</taxon>
    </lineage>
</organism>
<dbReference type="Proteomes" id="UP000515663">
    <property type="component" value="Chromosome"/>
</dbReference>
<keyword evidence="3" id="KW-1185">Reference proteome</keyword>
<reference evidence="3" key="1">
    <citation type="submission" date="2020-07" db="EMBL/GenBank/DDBJ databases">
        <title>novel species isolated from the respiratory tract of Marmot.</title>
        <authorList>
            <person name="Zhang G."/>
        </authorList>
    </citation>
    <scope>NUCLEOTIDE SEQUENCE [LARGE SCALE GENOMIC DNA]</scope>
    <source>
        <strain evidence="3">686</strain>
    </source>
</reference>
<dbReference type="EMBL" id="CP059491">
    <property type="protein sequence ID" value="QMT02215.1"/>
    <property type="molecule type" value="Genomic_DNA"/>
</dbReference>